<accession>A0A4Z0VAZ7</accession>
<comment type="cofactor">
    <cofactor evidence="1 11">
        <name>Zn(2+)</name>
        <dbReference type="ChEBI" id="CHEBI:29105"/>
    </cofactor>
</comment>
<evidence type="ECO:0000313" key="14">
    <source>
        <dbReference type="Proteomes" id="UP000297635"/>
    </source>
</evidence>
<dbReference type="AlphaFoldDB" id="A0A4Z0VAZ7"/>
<dbReference type="PANTHER" id="PTHR42837:SF2">
    <property type="entry name" value="MEMBRANE METALLOPROTEASE ARASP2, CHLOROPLASTIC-RELATED"/>
    <property type="match status" value="1"/>
</dbReference>
<dbReference type="InterPro" id="IPR001478">
    <property type="entry name" value="PDZ"/>
</dbReference>
<comment type="subcellular location">
    <subcellularLocation>
        <location evidence="2">Membrane</location>
        <topology evidence="2">Multi-pass membrane protein</topology>
    </subcellularLocation>
</comment>
<evidence type="ECO:0000259" key="12">
    <source>
        <dbReference type="PROSITE" id="PS50106"/>
    </source>
</evidence>
<keyword evidence="11" id="KW-0479">Metal-binding</keyword>
<evidence type="ECO:0000256" key="8">
    <source>
        <dbReference type="ARBA" id="ARBA00022989"/>
    </source>
</evidence>
<dbReference type="SMART" id="SM00228">
    <property type="entry name" value="PDZ"/>
    <property type="match status" value="1"/>
</dbReference>
<dbReference type="EC" id="3.4.24.-" evidence="11"/>
<evidence type="ECO:0000256" key="4">
    <source>
        <dbReference type="ARBA" id="ARBA00022670"/>
    </source>
</evidence>
<reference evidence="13 14" key="1">
    <citation type="submission" date="2019-02" db="EMBL/GenBank/DDBJ databases">
        <title>Isolation and identification of novel species under the genus Muribaculum.</title>
        <authorList>
            <person name="Miyake S."/>
            <person name="Ding Y."/>
            <person name="Low A."/>
            <person name="Soh M."/>
            <person name="Seedorf H."/>
        </authorList>
    </citation>
    <scope>NUCLEOTIDE SEQUENCE [LARGE SCALE GENOMIC DNA]</scope>
    <source>
        <strain evidence="13 14">TLL-A3</strain>
    </source>
</reference>
<evidence type="ECO:0000256" key="3">
    <source>
        <dbReference type="ARBA" id="ARBA00007931"/>
    </source>
</evidence>
<gene>
    <name evidence="13" type="primary">rseP</name>
    <name evidence="13" type="ORF">EZ315_07125</name>
</gene>
<evidence type="ECO:0000256" key="11">
    <source>
        <dbReference type="RuleBase" id="RU362031"/>
    </source>
</evidence>
<keyword evidence="6 11" id="KW-0378">Hydrolase</keyword>
<comment type="similarity">
    <text evidence="3 11">Belongs to the peptidase M50B family.</text>
</comment>
<evidence type="ECO:0000256" key="5">
    <source>
        <dbReference type="ARBA" id="ARBA00022692"/>
    </source>
</evidence>
<feature type="transmembrane region" description="Helical" evidence="11">
    <location>
        <begin position="12"/>
        <end position="33"/>
    </location>
</feature>
<dbReference type="InterPro" id="IPR004387">
    <property type="entry name" value="Pept_M50_Zn"/>
</dbReference>
<feature type="domain" description="PDZ" evidence="12">
    <location>
        <begin position="224"/>
        <end position="316"/>
    </location>
</feature>
<keyword evidence="4 13" id="KW-0645">Protease</keyword>
<dbReference type="SUPFAM" id="SSF50156">
    <property type="entry name" value="PDZ domain-like"/>
    <property type="match status" value="1"/>
</dbReference>
<dbReference type="Proteomes" id="UP000297635">
    <property type="component" value="Unassembled WGS sequence"/>
</dbReference>
<dbReference type="PROSITE" id="PS50106">
    <property type="entry name" value="PDZ"/>
    <property type="match status" value="1"/>
</dbReference>
<dbReference type="PANTHER" id="PTHR42837">
    <property type="entry name" value="REGULATOR OF SIGMA-E PROTEASE RSEP"/>
    <property type="match status" value="1"/>
</dbReference>
<keyword evidence="8 11" id="KW-1133">Transmembrane helix</keyword>
<proteinExistence type="inferred from homology"/>
<evidence type="ECO:0000256" key="9">
    <source>
        <dbReference type="ARBA" id="ARBA00023049"/>
    </source>
</evidence>
<dbReference type="InterPro" id="IPR036034">
    <property type="entry name" value="PDZ_sf"/>
</dbReference>
<evidence type="ECO:0000256" key="2">
    <source>
        <dbReference type="ARBA" id="ARBA00004141"/>
    </source>
</evidence>
<evidence type="ECO:0000256" key="10">
    <source>
        <dbReference type="ARBA" id="ARBA00023136"/>
    </source>
</evidence>
<protein>
    <recommendedName>
        <fullName evidence="11">Zinc metalloprotease</fullName>
        <ecNumber evidence="11">3.4.24.-</ecNumber>
    </recommendedName>
</protein>
<dbReference type="EMBL" id="SJSA01000001">
    <property type="protein sequence ID" value="TGG40460.1"/>
    <property type="molecule type" value="Genomic_DNA"/>
</dbReference>
<keyword evidence="7 11" id="KW-0862">Zinc</keyword>
<dbReference type="GO" id="GO:0016020">
    <property type="term" value="C:membrane"/>
    <property type="evidence" value="ECO:0007669"/>
    <property type="project" value="UniProtKB-SubCell"/>
</dbReference>
<evidence type="ECO:0000256" key="1">
    <source>
        <dbReference type="ARBA" id="ARBA00001947"/>
    </source>
</evidence>
<keyword evidence="10 11" id="KW-0472">Membrane</keyword>
<sequence>MESFLIKALQFIIALAFLVIIHEFGHYIFARIFGIKVDKFYMFFNPKFSLLRYNPRTNKIGLFVRQGDEENNTPDKAAVTFTIGKEHPAPSNGKTSWRDTIYGIGWVPLGGYCAINGMIDETNQKMSEEEKPWEFRTKPAWQRLLVMFGGVLFNFILAILIYAGIAANWGAKYIPFEVATEGFDFVPAAQKAGFRNGDIPLMADGVKLDAADGDYMLKMVEAKEVTMLRNGKDTVTIAIPKDFIFRLNDEKGFMAYRLPVYIDRLVPGEAAAKAGLLEGDHIVAVGDTPTPSYTELTPALVANAGKDVDLTVERDGNRVTVPVTPNEFGKLGFQLRPITDVYPPVTISYGFFESFPKGWEIGTSTLSNYVGSMKHVFSSEGAQSLGGFGTIGNMFPDRWNWLSFWEITAFLSVALAFMNIIPIPGLDGGHIMFLLWEVVTRRKVPENVLVAAQYVGMGFLLLLLLYANGNDIFRAFFK</sequence>
<feature type="transmembrane region" description="Helical" evidence="11">
    <location>
        <begin position="448"/>
        <end position="467"/>
    </location>
</feature>
<keyword evidence="5 11" id="KW-0812">Transmembrane</keyword>
<feature type="transmembrane region" description="Helical" evidence="11">
    <location>
        <begin position="144"/>
        <end position="165"/>
    </location>
</feature>
<organism evidence="13 14">
    <name type="scientific">Duncaniella freteri</name>
    <dbReference type="NCBI Taxonomy" id="2530391"/>
    <lineage>
        <taxon>Bacteria</taxon>
        <taxon>Pseudomonadati</taxon>
        <taxon>Bacteroidota</taxon>
        <taxon>Bacteroidia</taxon>
        <taxon>Bacteroidales</taxon>
        <taxon>Muribaculaceae</taxon>
        <taxon>Duncaniella</taxon>
    </lineage>
</organism>
<dbReference type="GO" id="GO:0006508">
    <property type="term" value="P:proteolysis"/>
    <property type="evidence" value="ECO:0007669"/>
    <property type="project" value="UniProtKB-KW"/>
</dbReference>
<dbReference type="CDD" id="cd23081">
    <property type="entry name" value="cpPDZ_EcRseP-like"/>
    <property type="match status" value="1"/>
</dbReference>
<dbReference type="RefSeq" id="WP_135471472.1">
    <property type="nucleotide sequence ID" value="NZ_CASGTF010000054.1"/>
</dbReference>
<dbReference type="GO" id="GO:0046872">
    <property type="term" value="F:metal ion binding"/>
    <property type="evidence" value="ECO:0007669"/>
    <property type="project" value="UniProtKB-KW"/>
</dbReference>
<evidence type="ECO:0000256" key="6">
    <source>
        <dbReference type="ARBA" id="ARBA00022801"/>
    </source>
</evidence>
<keyword evidence="9 11" id="KW-0482">Metalloprotease</keyword>
<keyword evidence="14" id="KW-1185">Reference proteome</keyword>
<dbReference type="InterPro" id="IPR008915">
    <property type="entry name" value="Peptidase_M50"/>
</dbReference>
<name>A0A4Z0VAZ7_9BACT</name>
<dbReference type="CDD" id="cd06163">
    <property type="entry name" value="S2P-M50_PDZ_RseP-like"/>
    <property type="match status" value="1"/>
</dbReference>
<dbReference type="GO" id="GO:0004222">
    <property type="term" value="F:metalloendopeptidase activity"/>
    <property type="evidence" value="ECO:0007669"/>
    <property type="project" value="InterPro"/>
</dbReference>
<dbReference type="GeneID" id="82149560"/>
<evidence type="ECO:0000313" key="13">
    <source>
        <dbReference type="EMBL" id="TGG40460.1"/>
    </source>
</evidence>
<dbReference type="NCBIfam" id="TIGR00054">
    <property type="entry name" value="RIP metalloprotease RseP"/>
    <property type="match status" value="1"/>
</dbReference>
<feature type="transmembrane region" description="Helical" evidence="11">
    <location>
        <begin position="410"/>
        <end position="436"/>
    </location>
</feature>
<dbReference type="Pfam" id="PF02163">
    <property type="entry name" value="Peptidase_M50"/>
    <property type="match status" value="2"/>
</dbReference>
<dbReference type="Gene3D" id="2.30.42.10">
    <property type="match status" value="1"/>
</dbReference>
<comment type="caution">
    <text evidence="13">The sequence shown here is derived from an EMBL/GenBank/DDBJ whole genome shotgun (WGS) entry which is preliminary data.</text>
</comment>
<evidence type="ECO:0000256" key="7">
    <source>
        <dbReference type="ARBA" id="ARBA00022833"/>
    </source>
</evidence>